<dbReference type="SMART" id="SM00271">
    <property type="entry name" value="DnaJ"/>
    <property type="match status" value="1"/>
</dbReference>
<dbReference type="InterPro" id="IPR002939">
    <property type="entry name" value="DnaJ_C"/>
</dbReference>
<name>A0A7R8ULU9_HERIL</name>
<dbReference type="InterPro" id="IPR036869">
    <property type="entry name" value="J_dom_sf"/>
</dbReference>
<keyword evidence="1" id="KW-0143">Chaperone</keyword>
<dbReference type="FunFam" id="2.60.260.20:FF:000006">
    <property type="entry name" value="DnaJ subfamily B member 13"/>
    <property type="match status" value="1"/>
</dbReference>
<evidence type="ECO:0000313" key="4">
    <source>
        <dbReference type="Proteomes" id="UP000594454"/>
    </source>
</evidence>
<dbReference type="PROSITE" id="PS50076">
    <property type="entry name" value="DNAJ_2"/>
    <property type="match status" value="1"/>
</dbReference>
<evidence type="ECO:0000259" key="2">
    <source>
        <dbReference type="PROSITE" id="PS50076"/>
    </source>
</evidence>
<dbReference type="AlphaFoldDB" id="A0A7R8ULU9"/>
<keyword evidence="4" id="KW-1185">Reference proteome</keyword>
<dbReference type="Proteomes" id="UP000594454">
    <property type="component" value="Chromosome 2"/>
</dbReference>
<dbReference type="GO" id="GO:0005829">
    <property type="term" value="C:cytosol"/>
    <property type="evidence" value="ECO:0007669"/>
    <property type="project" value="TreeGrafter"/>
</dbReference>
<dbReference type="GO" id="GO:0051082">
    <property type="term" value="F:unfolded protein binding"/>
    <property type="evidence" value="ECO:0007669"/>
    <property type="project" value="InterPro"/>
</dbReference>
<dbReference type="InterPro" id="IPR051339">
    <property type="entry name" value="DnaJ_subfamily_B"/>
</dbReference>
<dbReference type="Gene3D" id="1.10.287.110">
    <property type="entry name" value="DnaJ domain"/>
    <property type="match status" value="1"/>
</dbReference>
<protein>
    <recommendedName>
        <fullName evidence="2">J domain-containing protein</fullName>
    </recommendedName>
</protein>
<sequence>MIENKETDFYAVLNIPRDATPEEIGIAYRKMAITYHPHREKDSDNIYNPPEGISEINHLPALPPCVQWAYVNRAYDVLSNPLRREIYDRYGEAGLQNGVPLPHGFFQPYEYHGDYFKTYYEVFGSYSPYADVIEAAVNPPPLYSTDHGIGVKKKDPPVEKLLYLDLKEVFFGGVKRMQILRHEFVDAAKTITKIREKFLVIPIAPGILPGTKITFPEEGDQGPGRIPADIIFIIADRPHDIFYRRGSDLYMDYEIELKDALCGTNLLINTIDERKLFISISDVIHPQYIREMKGEGLPKPTANEKKGNLYIRFDIKFPTLVPKTMKADVAKLFLQIREEEKKDNAVMANRRMLGSLKKQSLAFDEKEEYRNV</sequence>
<dbReference type="PANTHER" id="PTHR24078:SF519">
    <property type="entry name" value="DNAJ HOMOLOG SUBFAMILY B MEMBER 13"/>
    <property type="match status" value="1"/>
</dbReference>
<dbReference type="InParanoid" id="A0A7R8ULU9"/>
<dbReference type="PANTHER" id="PTHR24078">
    <property type="entry name" value="DNAJ HOMOLOG SUBFAMILY C MEMBER"/>
    <property type="match status" value="1"/>
</dbReference>
<gene>
    <name evidence="3" type="ORF">HERILL_LOCUS6204</name>
</gene>
<dbReference type="SUPFAM" id="SSF46565">
    <property type="entry name" value="Chaperone J-domain"/>
    <property type="match status" value="1"/>
</dbReference>
<dbReference type="EMBL" id="LR899010">
    <property type="protein sequence ID" value="CAD7083231.1"/>
    <property type="molecule type" value="Genomic_DNA"/>
</dbReference>
<dbReference type="OrthoDB" id="550424at2759"/>
<reference evidence="3 4" key="1">
    <citation type="submission" date="2020-11" db="EMBL/GenBank/DDBJ databases">
        <authorList>
            <person name="Wallbank WR R."/>
            <person name="Pardo Diaz C."/>
            <person name="Kozak K."/>
            <person name="Martin S."/>
            <person name="Jiggins C."/>
            <person name="Moest M."/>
            <person name="Warren A I."/>
            <person name="Generalovic N T."/>
            <person name="Byers J.R.P. K."/>
            <person name="Montejo-Kovacevich G."/>
            <person name="Yen C E."/>
        </authorList>
    </citation>
    <scope>NUCLEOTIDE SEQUENCE [LARGE SCALE GENOMIC DNA]</scope>
</reference>
<dbReference type="FunFam" id="2.60.260.20:FF:000002">
    <property type="entry name" value="Dnaj homolog subfamily b member"/>
    <property type="match status" value="1"/>
</dbReference>
<dbReference type="GO" id="GO:0006457">
    <property type="term" value="P:protein folding"/>
    <property type="evidence" value="ECO:0007669"/>
    <property type="project" value="InterPro"/>
</dbReference>
<dbReference type="SUPFAM" id="SSF49493">
    <property type="entry name" value="HSP40/DnaJ peptide-binding domain"/>
    <property type="match status" value="2"/>
</dbReference>
<dbReference type="PRINTS" id="PR00625">
    <property type="entry name" value="JDOMAIN"/>
</dbReference>
<dbReference type="CDD" id="cd10747">
    <property type="entry name" value="DnaJ_C"/>
    <property type="match status" value="1"/>
</dbReference>
<dbReference type="Pfam" id="PF00226">
    <property type="entry name" value="DnaJ"/>
    <property type="match status" value="1"/>
</dbReference>
<evidence type="ECO:0000313" key="3">
    <source>
        <dbReference type="EMBL" id="CAD7083231.1"/>
    </source>
</evidence>
<dbReference type="GO" id="GO:0051087">
    <property type="term" value="F:protein-folding chaperone binding"/>
    <property type="evidence" value="ECO:0007669"/>
    <property type="project" value="TreeGrafter"/>
</dbReference>
<dbReference type="Pfam" id="PF01556">
    <property type="entry name" value="DnaJ_C"/>
    <property type="match status" value="1"/>
</dbReference>
<dbReference type="InterPro" id="IPR008971">
    <property type="entry name" value="HSP40/DnaJ_pept-bd"/>
</dbReference>
<feature type="domain" description="J" evidence="2">
    <location>
        <begin position="8"/>
        <end position="91"/>
    </location>
</feature>
<accession>A0A7R8ULU9</accession>
<evidence type="ECO:0000256" key="1">
    <source>
        <dbReference type="ARBA" id="ARBA00023186"/>
    </source>
</evidence>
<organism evidence="3 4">
    <name type="scientific">Hermetia illucens</name>
    <name type="common">Black soldier fly</name>
    <dbReference type="NCBI Taxonomy" id="343691"/>
    <lineage>
        <taxon>Eukaryota</taxon>
        <taxon>Metazoa</taxon>
        <taxon>Ecdysozoa</taxon>
        <taxon>Arthropoda</taxon>
        <taxon>Hexapoda</taxon>
        <taxon>Insecta</taxon>
        <taxon>Pterygota</taxon>
        <taxon>Neoptera</taxon>
        <taxon>Endopterygota</taxon>
        <taxon>Diptera</taxon>
        <taxon>Brachycera</taxon>
        <taxon>Stratiomyomorpha</taxon>
        <taxon>Stratiomyidae</taxon>
        <taxon>Hermetiinae</taxon>
        <taxon>Hermetia</taxon>
    </lineage>
</organism>
<dbReference type="InterPro" id="IPR001623">
    <property type="entry name" value="DnaJ_domain"/>
</dbReference>
<dbReference type="Gene3D" id="2.60.260.20">
    <property type="entry name" value="Urease metallochaperone UreE, N-terminal domain"/>
    <property type="match status" value="2"/>
</dbReference>
<proteinExistence type="predicted"/>
<dbReference type="CDD" id="cd06257">
    <property type="entry name" value="DnaJ"/>
    <property type="match status" value="1"/>
</dbReference>